<gene>
    <name evidence="1" type="ORF">BE04_04885</name>
</gene>
<dbReference type="AlphaFoldDB" id="A0A150P8M3"/>
<reference evidence="1 2" key="1">
    <citation type="submission" date="2014-02" db="EMBL/GenBank/DDBJ databases">
        <title>The small core and large imbalanced accessory genome model reveals a collaborative survival strategy of Sorangium cellulosum strains in nature.</title>
        <authorList>
            <person name="Han K."/>
            <person name="Peng R."/>
            <person name="Blom J."/>
            <person name="Li Y.-Z."/>
        </authorList>
    </citation>
    <scope>NUCLEOTIDE SEQUENCE [LARGE SCALE GENOMIC DNA]</scope>
    <source>
        <strain evidence="1 2">So0157-18</strain>
    </source>
</reference>
<dbReference type="EMBL" id="JELX01003505">
    <property type="protein sequence ID" value="KYF52054.1"/>
    <property type="molecule type" value="Genomic_DNA"/>
</dbReference>
<evidence type="ECO:0000313" key="2">
    <source>
        <dbReference type="Proteomes" id="UP000075604"/>
    </source>
</evidence>
<protein>
    <submittedName>
        <fullName evidence="1">Uncharacterized protein</fullName>
    </submittedName>
</protein>
<dbReference type="Proteomes" id="UP000075604">
    <property type="component" value="Unassembled WGS sequence"/>
</dbReference>
<evidence type="ECO:0000313" key="1">
    <source>
        <dbReference type="EMBL" id="KYF52054.1"/>
    </source>
</evidence>
<sequence length="77" mass="8311">MATPATVHIEVELPSGLAQLRLPEGVDRRLQALLDKQDRGEQLSADEAIEAEGLVDLAELLTLLRLCASPKEPAPAR</sequence>
<organism evidence="1 2">
    <name type="scientific">Sorangium cellulosum</name>
    <name type="common">Polyangium cellulosum</name>
    <dbReference type="NCBI Taxonomy" id="56"/>
    <lineage>
        <taxon>Bacteria</taxon>
        <taxon>Pseudomonadati</taxon>
        <taxon>Myxococcota</taxon>
        <taxon>Polyangia</taxon>
        <taxon>Polyangiales</taxon>
        <taxon>Polyangiaceae</taxon>
        <taxon>Sorangium</taxon>
    </lineage>
</organism>
<comment type="caution">
    <text evidence="1">The sequence shown here is derived from an EMBL/GenBank/DDBJ whole genome shotgun (WGS) entry which is preliminary data.</text>
</comment>
<name>A0A150P8M3_SORCE</name>
<accession>A0A150P8M3</accession>
<proteinExistence type="predicted"/>